<dbReference type="SMART" id="SM00233">
    <property type="entry name" value="PH"/>
    <property type="match status" value="1"/>
</dbReference>
<dbReference type="GO" id="GO:0005096">
    <property type="term" value="F:GTPase activator activity"/>
    <property type="evidence" value="ECO:0007669"/>
    <property type="project" value="UniProtKB-KW"/>
</dbReference>
<reference evidence="3" key="2">
    <citation type="submission" date="2004-02" db="EMBL/GenBank/DDBJ databases">
        <authorList>
            <consortium name="Genoscope"/>
            <consortium name="Whitehead Institute Centre for Genome Research"/>
        </authorList>
    </citation>
    <scope>NUCLEOTIDE SEQUENCE</scope>
</reference>
<dbReference type="PANTHER" id="PTHR15228:SF22">
    <property type="entry name" value="RHO GTPASE-ACTIVATING PROTEIN 22"/>
    <property type="match status" value="1"/>
</dbReference>
<dbReference type="Gene3D" id="2.30.29.30">
    <property type="entry name" value="Pleckstrin-homology domain (PH domain)/Phosphotyrosine-binding domain (PTB)"/>
    <property type="match status" value="1"/>
</dbReference>
<evidence type="ECO:0000313" key="3">
    <source>
        <dbReference type="EMBL" id="CAG09376.1"/>
    </source>
</evidence>
<dbReference type="PROSITE" id="PS50003">
    <property type="entry name" value="PH_DOMAIN"/>
    <property type="match status" value="1"/>
</dbReference>
<dbReference type="KEGG" id="tng:GSTEN00030627G001"/>
<dbReference type="InterPro" id="IPR001849">
    <property type="entry name" value="PH_domain"/>
</dbReference>
<dbReference type="InterPro" id="IPR011993">
    <property type="entry name" value="PH-like_dom_sf"/>
</dbReference>
<dbReference type="SUPFAM" id="SSF50729">
    <property type="entry name" value="PH domain-like"/>
    <property type="match status" value="1"/>
</dbReference>
<proteinExistence type="predicted"/>
<reference evidence="3" key="1">
    <citation type="journal article" date="2004" name="Nature">
        <title>Genome duplication in the teleost fish Tetraodon nigroviridis reveals the early vertebrate proto-karyotype.</title>
        <authorList>
            <person name="Jaillon O."/>
            <person name="Aury J.-M."/>
            <person name="Brunet F."/>
            <person name="Petit J.-L."/>
            <person name="Stange-Thomann N."/>
            <person name="Mauceli E."/>
            <person name="Bouneau L."/>
            <person name="Fischer C."/>
            <person name="Ozouf-Costaz C."/>
            <person name="Bernot A."/>
            <person name="Nicaud S."/>
            <person name="Jaffe D."/>
            <person name="Fisher S."/>
            <person name="Lutfalla G."/>
            <person name="Dossat C."/>
            <person name="Segurens B."/>
            <person name="Dasilva C."/>
            <person name="Salanoubat M."/>
            <person name="Levy M."/>
            <person name="Boudet N."/>
            <person name="Castellano S."/>
            <person name="Anthouard V."/>
            <person name="Jubin C."/>
            <person name="Castelli V."/>
            <person name="Katinka M."/>
            <person name="Vacherie B."/>
            <person name="Biemont C."/>
            <person name="Skalli Z."/>
            <person name="Cattolico L."/>
            <person name="Poulain J."/>
            <person name="De Berardinis V."/>
            <person name="Cruaud C."/>
            <person name="Duprat S."/>
            <person name="Brottier P."/>
            <person name="Coutanceau J.-P."/>
            <person name="Gouzy J."/>
            <person name="Parra G."/>
            <person name="Lardier G."/>
            <person name="Chapple C."/>
            <person name="McKernan K.J."/>
            <person name="McEwan P."/>
            <person name="Bosak S."/>
            <person name="Kellis M."/>
            <person name="Volff J.-N."/>
            <person name="Guigo R."/>
            <person name="Zody M.C."/>
            <person name="Mesirov J."/>
            <person name="Lindblad-Toh K."/>
            <person name="Birren B."/>
            <person name="Nusbaum C."/>
            <person name="Kahn D."/>
            <person name="Robinson-Rechavi M."/>
            <person name="Laudet V."/>
            <person name="Schachter V."/>
            <person name="Quetier F."/>
            <person name="Saurin W."/>
            <person name="Scarpelli C."/>
            <person name="Wincker P."/>
            <person name="Lander E.S."/>
            <person name="Weissenbach J."/>
            <person name="Roest Crollius H."/>
        </authorList>
    </citation>
    <scope>NUCLEOTIDE SEQUENCE [LARGE SCALE GENOMIC DNA]</scope>
</reference>
<accession>Q4RQF6</accession>
<dbReference type="AlphaFoldDB" id="Q4RQF6"/>
<evidence type="ECO:0000259" key="2">
    <source>
        <dbReference type="PROSITE" id="PS50003"/>
    </source>
</evidence>
<sequence>MAVAYLLERIPPGGRSLSRWLTLLGGEFWVVVLMSINSLTLLWEVWLLREQFEAVATGTTTYFRQGGSSAGRRPCSPLDQEKALKEGWLKRQRSIMKNWQLRWFVLRVDALYFYKDQDESKAQGCIPLQGSRVNELSASQDEPGRHLFEIVPGGAGEKDRTGTSHESFLLMANSQADMEEWIRAIRRVIWAPLGGGKLPPHTCSLIQTHRH</sequence>
<dbReference type="Pfam" id="PF00169">
    <property type="entry name" value="PH"/>
    <property type="match status" value="1"/>
</dbReference>
<gene>
    <name evidence="3" type="ORF">GSTENG00030627001</name>
</gene>
<dbReference type="OrthoDB" id="185175at2759"/>
<name>Q4RQF6_TETNG</name>
<evidence type="ECO:0000256" key="1">
    <source>
        <dbReference type="ARBA" id="ARBA00022468"/>
    </source>
</evidence>
<protein>
    <submittedName>
        <fullName evidence="3">Chromosome 17 SCAF15006, whole genome shotgun sequence</fullName>
    </submittedName>
</protein>
<feature type="domain" description="PH" evidence="2">
    <location>
        <begin position="82"/>
        <end position="190"/>
    </location>
</feature>
<dbReference type="PANTHER" id="PTHR15228">
    <property type="entry name" value="SPERMATHECAL PHYSIOLOGY VARIANT"/>
    <property type="match status" value="1"/>
</dbReference>
<dbReference type="InterPro" id="IPR051025">
    <property type="entry name" value="RhoGAP"/>
</dbReference>
<organism evidence="3">
    <name type="scientific">Tetraodon nigroviridis</name>
    <name type="common">Spotted green pufferfish</name>
    <name type="synonym">Chelonodon nigroviridis</name>
    <dbReference type="NCBI Taxonomy" id="99883"/>
    <lineage>
        <taxon>Eukaryota</taxon>
        <taxon>Metazoa</taxon>
        <taxon>Chordata</taxon>
        <taxon>Craniata</taxon>
        <taxon>Vertebrata</taxon>
        <taxon>Euteleostomi</taxon>
        <taxon>Actinopterygii</taxon>
        <taxon>Neopterygii</taxon>
        <taxon>Teleostei</taxon>
        <taxon>Neoteleostei</taxon>
        <taxon>Acanthomorphata</taxon>
        <taxon>Eupercaria</taxon>
        <taxon>Tetraodontiformes</taxon>
        <taxon>Tetradontoidea</taxon>
        <taxon>Tetraodontidae</taxon>
        <taxon>Tetraodon</taxon>
    </lineage>
</organism>
<dbReference type="EMBL" id="CAAE01015006">
    <property type="protein sequence ID" value="CAG09376.1"/>
    <property type="molecule type" value="Genomic_DNA"/>
</dbReference>
<dbReference type="GO" id="GO:0005925">
    <property type="term" value="C:focal adhesion"/>
    <property type="evidence" value="ECO:0007669"/>
    <property type="project" value="TreeGrafter"/>
</dbReference>
<keyword evidence="1" id="KW-0343">GTPase activation</keyword>
<dbReference type="GO" id="GO:0051056">
    <property type="term" value="P:regulation of small GTPase mediated signal transduction"/>
    <property type="evidence" value="ECO:0007669"/>
    <property type="project" value="UniProtKB-ARBA"/>
</dbReference>